<dbReference type="AlphaFoldDB" id="A0A918SXV5"/>
<protein>
    <submittedName>
        <fullName evidence="2">Uncharacterized protein</fullName>
    </submittedName>
</protein>
<keyword evidence="3" id="KW-1185">Reference proteome</keyword>
<proteinExistence type="predicted"/>
<feature type="region of interest" description="Disordered" evidence="1">
    <location>
        <begin position="1"/>
        <end position="85"/>
    </location>
</feature>
<accession>A0A918SXV5</accession>
<comment type="caution">
    <text evidence="2">The sequence shown here is derived from an EMBL/GenBank/DDBJ whole genome shotgun (WGS) entry which is preliminary data.</text>
</comment>
<dbReference type="Proteomes" id="UP000644020">
    <property type="component" value="Unassembled WGS sequence"/>
</dbReference>
<evidence type="ECO:0000313" key="2">
    <source>
        <dbReference type="EMBL" id="GHA77278.1"/>
    </source>
</evidence>
<reference evidence="2" key="2">
    <citation type="submission" date="2020-09" db="EMBL/GenBank/DDBJ databases">
        <authorList>
            <person name="Sun Q."/>
            <person name="Ohkuma M."/>
        </authorList>
    </citation>
    <scope>NUCLEOTIDE SEQUENCE</scope>
    <source>
        <strain evidence="2">JCM 4518</strain>
    </source>
</reference>
<gene>
    <name evidence="2" type="ORF">GCM10010305_20200</name>
</gene>
<evidence type="ECO:0000313" key="3">
    <source>
        <dbReference type="Proteomes" id="UP000644020"/>
    </source>
</evidence>
<organism evidence="2 3">
    <name type="scientific">Streptomyces termitum</name>
    <dbReference type="NCBI Taxonomy" id="67368"/>
    <lineage>
        <taxon>Bacteria</taxon>
        <taxon>Bacillati</taxon>
        <taxon>Actinomycetota</taxon>
        <taxon>Actinomycetes</taxon>
        <taxon>Kitasatosporales</taxon>
        <taxon>Streptomycetaceae</taxon>
        <taxon>Streptomyces</taxon>
    </lineage>
</organism>
<sequence>MGTGARAPAGDRPSVIVGRYDRYRPRAATGPEHGSPRPRRAQSTTDPEHGRAGDRPLVIAGRYERYRPRAAAGREHGRVRSTTRP</sequence>
<reference evidence="2" key="1">
    <citation type="journal article" date="2014" name="Int. J. Syst. Evol. Microbiol.">
        <title>Complete genome sequence of Corynebacterium casei LMG S-19264T (=DSM 44701T), isolated from a smear-ripened cheese.</title>
        <authorList>
            <consortium name="US DOE Joint Genome Institute (JGI-PGF)"/>
            <person name="Walter F."/>
            <person name="Albersmeier A."/>
            <person name="Kalinowski J."/>
            <person name="Ruckert C."/>
        </authorList>
    </citation>
    <scope>NUCLEOTIDE SEQUENCE</scope>
    <source>
        <strain evidence="2">JCM 4518</strain>
    </source>
</reference>
<name>A0A918SXV5_9ACTN</name>
<feature type="compositionally biased region" description="Basic and acidic residues" evidence="1">
    <location>
        <begin position="62"/>
        <end position="78"/>
    </location>
</feature>
<evidence type="ECO:0000256" key="1">
    <source>
        <dbReference type="SAM" id="MobiDB-lite"/>
    </source>
</evidence>
<dbReference type="EMBL" id="BMUL01000004">
    <property type="protein sequence ID" value="GHA77278.1"/>
    <property type="molecule type" value="Genomic_DNA"/>
</dbReference>